<dbReference type="Proteomes" id="UP000677631">
    <property type="component" value="Segment"/>
</dbReference>
<dbReference type="GO" id="GO:0000166">
    <property type="term" value="F:nucleotide binding"/>
    <property type="evidence" value="ECO:0007669"/>
    <property type="project" value="UniProtKB-KW"/>
</dbReference>
<gene>
    <name evidence="11" type="primary">SRR6960551_4_4</name>
</gene>
<keyword evidence="9" id="KW-0460">Magnesium</keyword>
<dbReference type="PROSITE" id="PS50522">
    <property type="entry name" value="RDRP_PHAGE"/>
    <property type="match status" value="1"/>
</dbReference>
<evidence type="ECO:0000256" key="9">
    <source>
        <dbReference type="PIRSR" id="PIRSR605093-1"/>
    </source>
</evidence>
<dbReference type="RefSeq" id="YP_010769111.1">
    <property type="nucleotide sequence ID" value="NC_073880.1"/>
</dbReference>
<evidence type="ECO:0000313" key="11">
    <source>
        <dbReference type="EMBL" id="DAD52607.1"/>
    </source>
</evidence>
<proteinExistence type="predicted"/>
<evidence type="ECO:0000256" key="5">
    <source>
        <dbReference type="ARBA" id="ARBA00022741"/>
    </source>
</evidence>
<dbReference type="EC" id="2.7.7.48" evidence="1"/>
<keyword evidence="6" id="KW-0693">Viral RNA replication</keyword>
<dbReference type="Pfam" id="PF03431">
    <property type="entry name" value="RNA_replicase_B"/>
    <property type="match status" value="1"/>
</dbReference>
<dbReference type="GeneID" id="80398032"/>
<feature type="binding site" evidence="9">
    <location>
        <position position="382"/>
    </location>
    <ligand>
        <name>Mg(2+)</name>
        <dbReference type="ChEBI" id="CHEBI:18420"/>
        <label>2</label>
    </ligand>
</feature>
<keyword evidence="3" id="KW-0808">Transferase</keyword>
<dbReference type="GO" id="GO:0003968">
    <property type="term" value="F:RNA-directed RNA polymerase activity"/>
    <property type="evidence" value="ECO:0007669"/>
    <property type="project" value="UniProtKB-KW"/>
</dbReference>
<feature type="binding site" evidence="9">
    <location>
        <position position="381"/>
    </location>
    <ligand>
        <name>Mg(2+)</name>
        <dbReference type="ChEBI" id="CHEBI:18420"/>
        <label>2</label>
    </ligand>
</feature>
<evidence type="ECO:0000259" key="10">
    <source>
        <dbReference type="PROSITE" id="PS50522"/>
    </source>
</evidence>
<keyword evidence="12" id="KW-1185">Reference proteome</keyword>
<evidence type="ECO:0000256" key="2">
    <source>
        <dbReference type="ARBA" id="ARBA00022484"/>
    </source>
</evidence>
<accession>A0A8S5L5F9</accession>
<evidence type="ECO:0000256" key="8">
    <source>
        <dbReference type="ARBA" id="ARBA00048744"/>
    </source>
</evidence>
<dbReference type="EMBL" id="BK014153">
    <property type="protein sequence ID" value="DAD52607.1"/>
    <property type="molecule type" value="Genomic_RNA"/>
</dbReference>
<sequence>MKNKIKTKSKKNVVNNSDYIRHYYDLYPKKESKQLTKFLAFQIAQQAGPFARELKRLILADDYPGLLAYDIAYNDFKARDCRYIAAARQVLAFYSKDSELTLDGVNPAINCLKSFIETEAKCKSTNKRLALLCETEHELFSDYPFVFRIARKISQILGACPSFEEATFTFGPGSTTNVAKKRSSPLNKLNAEMQSSSRMLFSDWGRSFYNTFNALREKSPQLATAVFGMVPKNALTLRTTVTEPTLNMPAQKFLGKHIRKRLFSIGLDLKRGQTVNQSLALLGSINNEIATVDAKNASNTISIFAVYLALIQSKDWFEALNSCRSPLFKFKDGYTPYSTEMFSSMGNGFTFELETLIFYAISIVACEDLGINTQYVSTYGDDMVIPSEAYPLLVTYLNFYGFEVNETKTFTDGPFRESCGKDYFFGQNIRPFYKKDQWTNARLISFLNKDGLEHNFLNQHVRSWLIRNMKGPYNTGPLNSGDGHLVPYYINELTTHSFSRIHRSVRQRMKHGDAPGFVFKTIVKGPLRSKSHRESKTAELKSNLYPLYSIHNRPEHRKIYDCAISTKDEYFDSYGNFIEPESSFYVIDTTYDESSLESDPYVLPGGWRAKEVKMYFVNFPEFPPQVHFDFFNACRTISYS</sequence>
<protein>
    <recommendedName>
        <fullName evidence="1">RNA-directed RNA polymerase</fullName>
        <ecNumber evidence="1">2.7.7.48</ecNumber>
    </recommendedName>
    <alternativeName>
        <fullName evidence="7">RNA replicase beta chain</fullName>
    </alternativeName>
</protein>
<feature type="binding site" evidence="9">
    <location>
        <position position="293"/>
    </location>
    <ligand>
        <name>Mg(2+)</name>
        <dbReference type="ChEBI" id="CHEBI:18420"/>
        <label>2</label>
    </ligand>
</feature>
<dbReference type="SUPFAM" id="SSF56672">
    <property type="entry name" value="DNA/RNA polymerases"/>
    <property type="match status" value="1"/>
</dbReference>
<comment type="catalytic activity">
    <reaction evidence="8">
        <text>RNA(n) + a ribonucleoside 5'-triphosphate = RNA(n+1) + diphosphate</text>
        <dbReference type="Rhea" id="RHEA:21248"/>
        <dbReference type="Rhea" id="RHEA-COMP:14527"/>
        <dbReference type="Rhea" id="RHEA-COMP:17342"/>
        <dbReference type="ChEBI" id="CHEBI:33019"/>
        <dbReference type="ChEBI" id="CHEBI:61557"/>
        <dbReference type="ChEBI" id="CHEBI:140395"/>
        <dbReference type="EC" id="2.7.7.48"/>
    </reaction>
</comment>
<evidence type="ECO:0000256" key="6">
    <source>
        <dbReference type="ARBA" id="ARBA00022953"/>
    </source>
</evidence>
<evidence type="ECO:0000256" key="7">
    <source>
        <dbReference type="ARBA" id="ARBA00030248"/>
    </source>
</evidence>
<dbReference type="InterPro" id="IPR005093">
    <property type="entry name" value="RNArep_beta"/>
</dbReference>
<dbReference type="GO" id="GO:0039694">
    <property type="term" value="P:viral RNA genome replication"/>
    <property type="evidence" value="ECO:0007669"/>
    <property type="project" value="InterPro"/>
</dbReference>
<dbReference type="InterPro" id="IPR043502">
    <property type="entry name" value="DNA/RNA_pol_sf"/>
</dbReference>
<evidence type="ECO:0000256" key="4">
    <source>
        <dbReference type="ARBA" id="ARBA00022695"/>
    </source>
</evidence>
<dbReference type="KEGG" id="vg:80398032"/>
<evidence type="ECO:0000313" key="12">
    <source>
        <dbReference type="Proteomes" id="UP000677631"/>
    </source>
</evidence>
<reference evidence="11" key="1">
    <citation type="submission" date="2020-09" db="EMBL/GenBank/DDBJ databases">
        <title>Leviviricetes taxonomy.</title>
        <authorList>
            <person name="Stockdale S.R."/>
            <person name="Callanan J."/>
            <person name="Adriaenssens E.M."/>
            <person name="Kuhn J.H."/>
            <person name="Rumnieks J."/>
            <person name="Shkoporov A."/>
            <person name="Draper L.A."/>
            <person name="Ross P."/>
            <person name="Hill C."/>
        </authorList>
    </citation>
    <scope>NUCLEOTIDE SEQUENCE</scope>
</reference>
<name>A0A8S5L5F9_9VIRU</name>
<dbReference type="InterPro" id="IPR007096">
    <property type="entry name" value="RNA-dir_Rpol_cat_phage"/>
</dbReference>
<feature type="domain" description="RdRp catalytic" evidence="10">
    <location>
        <begin position="278"/>
        <end position="413"/>
    </location>
</feature>
<dbReference type="GO" id="GO:0046872">
    <property type="term" value="F:metal ion binding"/>
    <property type="evidence" value="ECO:0007669"/>
    <property type="project" value="UniProtKB-KW"/>
</dbReference>
<evidence type="ECO:0000256" key="1">
    <source>
        <dbReference type="ARBA" id="ARBA00012494"/>
    </source>
</evidence>
<keyword evidence="2 11" id="KW-0696">RNA-directed RNA polymerase</keyword>
<keyword evidence="5" id="KW-0547">Nucleotide-binding</keyword>
<keyword evidence="4" id="KW-0548">Nucleotidyltransferase</keyword>
<comment type="cofactor">
    <cofactor evidence="9">
        <name>Mg(2+)</name>
        <dbReference type="ChEBI" id="CHEBI:18420"/>
    </cofactor>
    <text evidence="9">Binds 2 Mg(2+) per subunit.</text>
</comment>
<evidence type="ECO:0000256" key="3">
    <source>
        <dbReference type="ARBA" id="ARBA00022679"/>
    </source>
</evidence>
<organism evidence="11 12">
    <name type="scientific">ssRNA phage SRR6960551_4</name>
    <dbReference type="NCBI Taxonomy" id="2786555"/>
    <lineage>
        <taxon>Viruses</taxon>
        <taxon>Riboviria</taxon>
        <taxon>Orthornavirae</taxon>
        <taxon>Lenarviricota</taxon>
        <taxon>Leviviricetes</taxon>
        <taxon>Norzivirales</taxon>
        <taxon>Fiersviridae</taxon>
        <taxon>Bohwovirus</taxon>
        <taxon>Bohwovirus asiocola</taxon>
    </lineage>
</organism>
<keyword evidence="9" id="KW-0479">Metal-binding</keyword>